<comment type="caution">
    <text evidence="1">The sequence shown here is derived from an EMBL/GenBank/DDBJ whole genome shotgun (WGS) entry which is preliminary data.</text>
</comment>
<accession>A0A814NZA7</accession>
<protein>
    <submittedName>
        <fullName evidence="1">Uncharacterized protein</fullName>
    </submittedName>
</protein>
<keyword evidence="2" id="KW-1185">Reference proteome</keyword>
<evidence type="ECO:0000313" key="1">
    <source>
        <dbReference type="EMBL" id="CAF1096936.1"/>
    </source>
</evidence>
<evidence type="ECO:0000313" key="2">
    <source>
        <dbReference type="Proteomes" id="UP000663879"/>
    </source>
</evidence>
<organism evidence="1 2">
    <name type="scientific">Brachionus calyciflorus</name>
    <dbReference type="NCBI Taxonomy" id="104777"/>
    <lineage>
        <taxon>Eukaryota</taxon>
        <taxon>Metazoa</taxon>
        <taxon>Spiralia</taxon>
        <taxon>Gnathifera</taxon>
        <taxon>Rotifera</taxon>
        <taxon>Eurotatoria</taxon>
        <taxon>Monogononta</taxon>
        <taxon>Pseudotrocha</taxon>
        <taxon>Ploima</taxon>
        <taxon>Brachionidae</taxon>
        <taxon>Brachionus</taxon>
    </lineage>
</organism>
<proteinExistence type="predicted"/>
<name>A0A814NZA7_9BILA</name>
<dbReference type="Proteomes" id="UP000663879">
    <property type="component" value="Unassembled WGS sequence"/>
</dbReference>
<dbReference type="AlphaFoldDB" id="A0A814NZA7"/>
<reference evidence="1" key="1">
    <citation type="submission" date="2021-02" db="EMBL/GenBank/DDBJ databases">
        <authorList>
            <person name="Nowell W R."/>
        </authorList>
    </citation>
    <scope>NUCLEOTIDE SEQUENCE</scope>
    <source>
        <strain evidence="1">Ploen Becks lab</strain>
    </source>
</reference>
<dbReference type="EMBL" id="CAJNOC010007333">
    <property type="protein sequence ID" value="CAF1096936.1"/>
    <property type="molecule type" value="Genomic_DNA"/>
</dbReference>
<sequence length="131" mass="15376">MRALLGFLLRIRDALLHHRNLATFSNKDFLNLNIETSNYLAHQKNIQIENSHDSRSNYFLNEQPCSIDCLHPENTKKNVLNPQKLEQDFEKTHEKKEPIDLLETAFEVTKIYCIELTGRTLEDLVQSTNFF</sequence>
<gene>
    <name evidence="1" type="ORF">OXX778_LOCUS20955</name>
</gene>